<evidence type="ECO:0000256" key="8">
    <source>
        <dbReference type="RuleBase" id="RU365091"/>
    </source>
</evidence>
<evidence type="ECO:0000259" key="9">
    <source>
        <dbReference type="Pfam" id="PF00171"/>
    </source>
</evidence>
<dbReference type="AlphaFoldDB" id="A0A1G4J643"/>
<comment type="catalytic activity">
    <reaction evidence="4 8">
        <text>succinate semialdehyde + NADP(+) + H2O = succinate + NADPH + 2 H(+)</text>
        <dbReference type="Rhea" id="RHEA:13213"/>
        <dbReference type="ChEBI" id="CHEBI:15377"/>
        <dbReference type="ChEBI" id="CHEBI:15378"/>
        <dbReference type="ChEBI" id="CHEBI:30031"/>
        <dbReference type="ChEBI" id="CHEBI:57706"/>
        <dbReference type="ChEBI" id="CHEBI:57783"/>
        <dbReference type="ChEBI" id="CHEBI:58349"/>
        <dbReference type="EC" id="1.2.1.16"/>
    </reaction>
</comment>
<dbReference type="InterPro" id="IPR016161">
    <property type="entry name" value="Ald_DH/histidinol_DH"/>
</dbReference>
<dbReference type="Proteomes" id="UP000189911">
    <property type="component" value="Chromosome C"/>
</dbReference>
<evidence type="ECO:0000313" key="10">
    <source>
        <dbReference type="EMBL" id="SCU85311.1"/>
    </source>
</evidence>
<dbReference type="FunFam" id="3.40.605.10:FF:000005">
    <property type="entry name" value="Succinate-semialdehyde dehydrogenase I"/>
    <property type="match status" value="1"/>
</dbReference>
<dbReference type="EC" id="1.2.1.16" evidence="8"/>
<sequence>MVTSFKPTFVSDALLKDAAYVNGKWIKKSEQVFEVTDPATGEVIMKLPDQDVEIVDEAIDAAYSAFKTFKNSTVRQRATWLRKLYTLMMDNIEDLGKILSWENGKPLAEGIGEIKYAASFFEWYAEEAPRIYGTTITAGIETNRVFTRREPVGVCGIICPWNFPSAMITRKAGAALAAGCTIVLKPDSQTPLSALAIAHLAHEAGLPAGVFNVVLSHTRTPEFGIKLCESPKVRKVSFTGSTAVGKILMKQCSSTLKKLSFELGGNAPLIVFEDADMDKAVDEAVACKFRGLGQTCVCANRFYVQESIMDEFASKFAEKVKKFVIGHGLKEGVTHGCMINPKAIEKVEAHSKDAIEKGAKVVVAGGRLPDLGPTFYSPTVLSHVPQSADVASQETFGPLCAMIPFKTAEEVVGYANDTEVGLAAYVFSKNIDTIYTVSEALETGMVSCNTGVFSDSTVPFGGVKESGFGREGSLHGIEDYTVIKSTIIGGLPKRM</sequence>
<dbReference type="InterPro" id="IPR029510">
    <property type="entry name" value="Ald_DH_CS_GLU"/>
</dbReference>
<dbReference type="FunFam" id="3.40.309.10:FF:000004">
    <property type="entry name" value="Succinate-semialdehyde dehydrogenase I"/>
    <property type="match status" value="1"/>
</dbReference>
<dbReference type="PANTHER" id="PTHR43353:SF5">
    <property type="entry name" value="SUCCINATE-SEMIALDEHYDE DEHYDROGENASE, MITOCHONDRIAL"/>
    <property type="match status" value="1"/>
</dbReference>
<dbReference type="PROSITE" id="PS00687">
    <property type="entry name" value="ALDEHYDE_DEHYDR_GLU"/>
    <property type="match status" value="1"/>
</dbReference>
<dbReference type="InterPro" id="IPR010102">
    <property type="entry name" value="Succ_semiAld_DH"/>
</dbReference>
<dbReference type="OrthoDB" id="310895at2759"/>
<dbReference type="UniPathway" id="UPA00733"/>
<organism evidence="10 11">
    <name type="scientific">Lachancea nothofagi CBS 11611</name>
    <dbReference type="NCBI Taxonomy" id="1266666"/>
    <lineage>
        <taxon>Eukaryota</taxon>
        <taxon>Fungi</taxon>
        <taxon>Dikarya</taxon>
        <taxon>Ascomycota</taxon>
        <taxon>Saccharomycotina</taxon>
        <taxon>Saccharomycetes</taxon>
        <taxon>Saccharomycetales</taxon>
        <taxon>Saccharomycetaceae</taxon>
        <taxon>Lachancea</taxon>
    </lineage>
</organism>
<dbReference type="InterPro" id="IPR050740">
    <property type="entry name" value="Aldehyde_DH_Superfamily"/>
</dbReference>
<name>A0A1G4J643_9SACH</name>
<dbReference type="InterPro" id="IPR016162">
    <property type="entry name" value="Ald_DH_N"/>
</dbReference>
<gene>
    <name evidence="10" type="ORF">LANO_0C03928G</name>
</gene>
<dbReference type="GO" id="GO:0005737">
    <property type="term" value="C:cytoplasm"/>
    <property type="evidence" value="ECO:0007669"/>
    <property type="project" value="TreeGrafter"/>
</dbReference>
<dbReference type="InterPro" id="IPR016163">
    <property type="entry name" value="Ald_DH_C"/>
</dbReference>
<keyword evidence="11" id="KW-1185">Reference proteome</keyword>
<comment type="similarity">
    <text evidence="2 7">Belongs to the aldehyde dehydrogenase family.</text>
</comment>
<dbReference type="NCBIfam" id="TIGR01780">
    <property type="entry name" value="SSADH"/>
    <property type="match status" value="1"/>
</dbReference>
<dbReference type="GO" id="GO:0036243">
    <property type="term" value="F:succinate-semialdehyde dehydrogenase (NADP+) activity"/>
    <property type="evidence" value="ECO:0007669"/>
    <property type="project" value="RHEA"/>
</dbReference>
<evidence type="ECO:0000256" key="6">
    <source>
        <dbReference type="PROSITE-ProRule" id="PRU10007"/>
    </source>
</evidence>
<accession>A0A1G4J643</accession>
<evidence type="ECO:0000313" key="11">
    <source>
        <dbReference type="Proteomes" id="UP000189911"/>
    </source>
</evidence>
<dbReference type="EMBL" id="LT598446">
    <property type="protein sequence ID" value="SCU85311.1"/>
    <property type="molecule type" value="Genomic_DNA"/>
</dbReference>
<evidence type="ECO:0000256" key="4">
    <source>
        <dbReference type="ARBA" id="ARBA00050387"/>
    </source>
</evidence>
<evidence type="ECO:0000256" key="5">
    <source>
        <dbReference type="ARBA" id="ARBA00052698"/>
    </source>
</evidence>
<protein>
    <recommendedName>
        <fullName evidence="8">Succinate-semialdehyde dehydrogenase</fullName>
        <ecNumber evidence="8">1.2.1.16</ecNumber>
    </recommendedName>
</protein>
<feature type="domain" description="Aldehyde dehydrogenase" evidence="9">
    <location>
        <begin position="25"/>
        <end position="485"/>
    </location>
</feature>
<evidence type="ECO:0000256" key="7">
    <source>
        <dbReference type="RuleBase" id="RU003345"/>
    </source>
</evidence>
<keyword evidence="3 7" id="KW-0560">Oxidoreductase</keyword>
<dbReference type="PANTHER" id="PTHR43353">
    <property type="entry name" value="SUCCINATE-SEMIALDEHYDE DEHYDROGENASE, MITOCHONDRIAL"/>
    <property type="match status" value="1"/>
</dbReference>
<evidence type="ECO:0000256" key="2">
    <source>
        <dbReference type="ARBA" id="ARBA00009986"/>
    </source>
</evidence>
<comment type="pathway">
    <text evidence="1 8">Amino-acid degradation; 4-aminobutanoate degradation.</text>
</comment>
<dbReference type="Pfam" id="PF00171">
    <property type="entry name" value="Aldedh"/>
    <property type="match status" value="1"/>
</dbReference>
<dbReference type="Gene3D" id="3.40.309.10">
    <property type="entry name" value="Aldehyde Dehydrogenase, Chain A, domain 2"/>
    <property type="match status" value="1"/>
</dbReference>
<evidence type="ECO:0000256" key="3">
    <source>
        <dbReference type="ARBA" id="ARBA00023002"/>
    </source>
</evidence>
<proteinExistence type="inferred from homology"/>
<dbReference type="InterPro" id="IPR015590">
    <property type="entry name" value="Aldehyde_DH_dom"/>
</dbReference>
<dbReference type="GO" id="GO:0004777">
    <property type="term" value="F:succinate-semialdehyde dehydrogenase (NAD+) activity"/>
    <property type="evidence" value="ECO:0007669"/>
    <property type="project" value="UniProtKB-UniRule"/>
</dbReference>
<dbReference type="SUPFAM" id="SSF53720">
    <property type="entry name" value="ALDH-like"/>
    <property type="match status" value="1"/>
</dbReference>
<dbReference type="Gene3D" id="3.40.605.10">
    <property type="entry name" value="Aldehyde Dehydrogenase, Chain A, domain 1"/>
    <property type="match status" value="1"/>
</dbReference>
<dbReference type="CDD" id="cd07103">
    <property type="entry name" value="ALDH_F5_SSADH_GabD"/>
    <property type="match status" value="1"/>
</dbReference>
<dbReference type="GO" id="GO:0009450">
    <property type="term" value="P:gamma-aminobutyric acid catabolic process"/>
    <property type="evidence" value="ECO:0007669"/>
    <property type="project" value="UniProtKB-UniPathway"/>
</dbReference>
<reference evidence="11" key="1">
    <citation type="submission" date="2016-03" db="EMBL/GenBank/DDBJ databases">
        <authorList>
            <person name="Devillers Hugo."/>
        </authorList>
    </citation>
    <scope>NUCLEOTIDE SEQUENCE [LARGE SCALE GENOMIC DNA]</scope>
</reference>
<evidence type="ECO:0000256" key="1">
    <source>
        <dbReference type="ARBA" id="ARBA00005176"/>
    </source>
</evidence>
<comment type="catalytic activity">
    <reaction evidence="5 8">
        <text>succinate semialdehyde + NAD(+) + H2O = succinate + NADH + 2 H(+)</text>
        <dbReference type="Rhea" id="RHEA:13217"/>
        <dbReference type="ChEBI" id="CHEBI:15377"/>
        <dbReference type="ChEBI" id="CHEBI:15378"/>
        <dbReference type="ChEBI" id="CHEBI:30031"/>
        <dbReference type="ChEBI" id="CHEBI:57540"/>
        <dbReference type="ChEBI" id="CHEBI:57706"/>
        <dbReference type="ChEBI" id="CHEBI:57945"/>
        <dbReference type="EC" id="1.2.1.16"/>
    </reaction>
</comment>
<feature type="active site" evidence="6">
    <location>
        <position position="262"/>
    </location>
</feature>